<feature type="region of interest" description="Disordered" evidence="1">
    <location>
        <begin position="1"/>
        <end position="38"/>
    </location>
</feature>
<proteinExistence type="predicted"/>
<dbReference type="Proteomes" id="UP001172155">
    <property type="component" value="Unassembled WGS sequence"/>
</dbReference>
<comment type="caution">
    <text evidence="2">The sequence shown here is derived from an EMBL/GenBank/DDBJ whole genome shotgun (WGS) entry which is preliminary data.</text>
</comment>
<name>A0AA40FBZ2_9PEZI</name>
<protein>
    <submittedName>
        <fullName evidence="2">Uncharacterized protein</fullName>
    </submittedName>
</protein>
<evidence type="ECO:0000313" key="2">
    <source>
        <dbReference type="EMBL" id="KAK0754870.1"/>
    </source>
</evidence>
<keyword evidence="3" id="KW-1185">Reference proteome</keyword>
<sequence length="60" mass="6924">MTYSSEKSRGSGCCHHKHRSPDDIHSHSHNGRHRSWNDNCGACVRHCYKNLRSSRSDGMR</sequence>
<reference evidence="2" key="1">
    <citation type="submission" date="2023-06" db="EMBL/GenBank/DDBJ databases">
        <title>Genome-scale phylogeny and comparative genomics of the fungal order Sordariales.</title>
        <authorList>
            <consortium name="Lawrence Berkeley National Laboratory"/>
            <person name="Hensen N."/>
            <person name="Bonometti L."/>
            <person name="Westerberg I."/>
            <person name="Brannstrom I.O."/>
            <person name="Guillou S."/>
            <person name="Cros-Aarteil S."/>
            <person name="Calhoun S."/>
            <person name="Haridas S."/>
            <person name="Kuo A."/>
            <person name="Mondo S."/>
            <person name="Pangilinan J."/>
            <person name="Riley R."/>
            <person name="LaButti K."/>
            <person name="Andreopoulos B."/>
            <person name="Lipzen A."/>
            <person name="Chen C."/>
            <person name="Yanf M."/>
            <person name="Daum C."/>
            <person name="Ng V."/>
            <person name="Clum A."/>
            <person name="Steindorff A."/>
            <person name="Ohm R."/>
            <person name="Martin F."/>
            <person name="Silar P."/>
            <person name="Natvig D."/>
            <person name="Lalanne C."/>
            <person name="Gautier V."/>
            <person name="Ament-velasquez S.L."/>
            <person name="Kruys A."/>
            <person name="Hutchinson M.I."/>
            <person name="Powell A.J."/>
            <person name="Barry K."/>
            <person name="Miller A.N."/>
            <person name="Grigoriev I.V."/>
            <person name="Debuchy R."/>
            <person name="Gladieux P."/>
            <person name="Thoren M.H."/>
            <person name="Johannesson H."/>
        </authorList>
    </citation>
    <scope>NUCLEOTIDE SEQUENCE</scope>
    <source>
        <strain evidence="2">SMH3187-1</strain>
    </source>
</reference>
<evidence type="ECO:0000256" key="1">
    <source>
        <dbReference type="SAM" id="MobiDB-lite"/>
    </source>
</evidence>
<accession>A0AA40FBZ2</accession>
<dbReference type="EMBL" id="JAUKUD010000001">
    <property type="protein sequence ID" value="KAK0754870.1"/>
    <property type="molecule type" value="Genomic_DNA"/>
</dbReference>
<gene>
    <name evidence="2" type="ORF">B0T18DRAFT_400195</name>
</gene>
<organism evidence="2 3">
    <name type="scientific">Schizothecium vesticola</name>
    <dbReference type="NCBI Taxonomy" id="314040"/>
    <lineage>
        <taxon>Eukaryota</taxon>
        <taxon>Fungi</taxon>
        <taxon>Dikarya</taxon>
        <taxon>Ascomycota</taxon>
        <taxon>Pezizomycotina</taxon>
        <taxon>Sordariomycetes</taxon>
        <taxon>Sordariomycetidae</taxon>
        <taxon>Sordariales</taxon>
        <taxon>Schizotheciaceae</taxon>
        <taxon>Schizothecium</taxon>
    </lineage>
</organism>
<evidence type="ECO:0000313" key="3">
    <source>
        <dbReference type="Proteomes" id="UP001172155"/>
    </source>
</evidence>
<dbReference type="AlphaFoldDB" id="A0AA40FBZ2"/>